<proteinExistence type="inferred from homology"/>
<evidence type="ECO:0000256" key="2">
    <source>
        <dbReference type="SAM" id="Coils"/>
    </source>
</evidence>
<dbReference type="Proteomes" id="UP000199031">
    <property type="component" value="Unassembled WGS sequence"/>
</dbReference>
<gene>
    <name evidence="4" type="ORF">SAMN05444277_10245</name>
</gene>
<dbReference type="PANTHER" id="PTHR46268:SF6">
    <property type="entry name" value="UNIVERSAL STRESS PROTEIN UP12"/>
    <property type="match status" value="1"/>
</dbReference>
<evidence type="ECO:0000313" key="5">
    <source>
        <dbReference type="Proteomes" id="UP000199031"/>
    </source>
</evidence>
<protein>
    <submittedName>
        <fullName evidence="4">Nucleotide-binding universal stress protein, UspA family</fullName>
    </submittedName>
</protein>
<sequence length="293" mass="33661">MERCLFIIVYSNYGMKKIIAAFDGLKYQKATAEYAIQLAKQSHTHLVGIFLDDMIYHSYRFADLIVDNKVSEKKLNELNEKDKTARKQSILLFKSACEEAGIEFSIHHKKNVAVKDLLHESIYADMLVVGKKENFTTYHVEFPSDFLSDVLADVQCPVIVVPEKHQPFQSLIFLYDGDPSSVYAIKMFCYNLAVLHHLPAKVLSVKPVEQSSLLPDNNLMKEFMKRHLPEAEYVILKGEPENTILAYLQQQTTEALVVLGAYRRGRISRWFRQSMADVLMKNTNLPLFIAHNK</sequence>
<evidence type="ECO:0000259" key="3">
    <source>
        <dbReference type="Pfam" id="PF00582"/>
    </source>
</evidence>
<accession>A0A1I5TD49</accession>
<comment type="similarity">
    <text evidence="1">Belongs to the universal stress protein A family.</text>
</comment>
<feature type="domain" description="UspA" evidence="3">
    <location>
        <begin position="15"/>
        <end position="162"/>
    </location>
</feature>
<dbReference type="AlphaFoldDB" id="A0A1I5TD49"/>
<feature type="coiled-coil region" evidence="2">
    <location>
        <begin position="61"/>
        <end position="88"/>
    </location>
</feature>
<evidence type="ECO:0000256" key="1">
    <source>
        <dbReference type="ARBA" id="ARBA00008791"/>
    </source>
</evidence>
<dbReference type="InterPro" id="IPR006016">
    <property type="entry name" value="UspA"/>
</dbReference>
<dbReference type="SUPFAM" id="SSF52402">
    <property type="entry name" value="Adenine nucleotide alpha hydrolases-like"/>
    <property type="match status" value="2"/>
</dbReference>
<keyword evidence="2" id="KW-0175">Coiled coil</keyword>
<organism evidence="4 5">
    <name type="scientific">Parafilimonas terrae</name>
    <dbReference type="NCBI Taxonomy" id="1465490"/>
    <lineage>
        <taxon>Bacteria</taxon>
        <taxon>Pseudomonadati</taxon>
        <taxon>Bacteroidota</taxon>
        <taxon>Chitinophagia</taxon>
        <taxon>Chitinophagales</taxon>
        <taxon>Chitinophagaceae</taxon>
        <taxon>Parafilimonas</taxon>
    </lineage>
</organism>
<dbReference type="PANTHER" id="PTHR46268">
    <property type="entry name" value="STRESS RESPONSE PROTEIN NHAX"/>
    <property type="match status" value="1"/>
</dbReference>
<name>A0A1I5TD49_9BACT</name>
<dbReference type="STRING" id="1465490.SAMN05444277_10245"/>
<dbReference type="CDD" id="cd00293">
    <property type="entry name" value="USP-like"/>
    <property type="match status" value="2"/>
</dbReference>
<dbReference type="EMBL" id="FOXQ01000002">
    <property type="protein sequence ID" value="SFP80617.1"/>
    <property type="molecule type" value="Genomic_DNA"/>
</dbReference>
<keyword evidence="5" id="KW-1185">Reference proteome</keyword>
<dbReference type="Pfam" id="PF00582">
    <property type="entry name" value="Usp"/>
    <property type="match status" value="1"/>
</dbReference>
<evidence type="ECO:0000313" key="4">
    <source>
        <dbReference type="EMBL" id="SFP80617.1"/>
    </source>
</evidence>
<reference evidence="4 5" key="1">
    <citation type="submission" date="2016-10" db="EMBL/GenBank/DDBJ databases">
        <authorList>
            <person name="de Groot N.N."/>
        </authorList>
    </citation>
    <scope>NUCLEOTIDE SEQUENCE [LARGE SCALE GENOMIC DNA]</scope>
    <source>
        <strain evidence="4 5">DSM 28286</strain>
    </source>
</reference>
<dbReference type="Gene3D" id="3.40.50.12370">
    <property type="match status" value="1"/>
</dbReference>